<evidence type="ECO:0000313" key="3">
    <source>
        <dbReference type="EMBL" id="KAG8195184.1"/>
    </source>
</evidence>
<protein>
    <submittedName>
        <fullName evidence="3">Uncharacterized protein</fullName>
    </submittedName>
</protein>
<evidence type="ECO:0000256" key="2">
    <source>
        <dbReference type="SAM" id="MobiDB-lite"/>
    </source>
</evidence>
<evidence type="ECO:0000256" key="1">
    <source>
        <dbReference type="SAM" id="Coils"/>
    </source>
</evidence>
<proteinExistence type="predicted"/>
<feature type="region of interest" description="Disordered" evidence="2">
    <location>
        <begin position="1"/>
        <end position="20"/>
    </location>
</feature>
<dbReference type="Proteomes" id="UP000827092">
    <property type="component" value="Unassembled WGS sequence"/>
</dbReference>
<evidence type="ECO:0000313" key="4">
    <source>
        <dbReference type="Proteomes" id="UP000827092"/>
    </source>
</evidence>
<organism evidence="3 4">
    <name type="scientific">Oedothorax gibbosus</name>
    <dbReference type="NCBI Taxonomy" id="931172"/>
    <lineage>
        <taxon>Eukaryota</taxon>
        <taxon>Metazoa</taxon>
        <taxon>Ecdysozoa</taxon>
        <taxon>Arthropoda</taxon>
        <taxon>Chelicerata</taxon>
        <taxon>Arachnida</taxon>
        <taxon>Araneae</taxon>
        <taxon>Araneomorphae</taxon>
        <taxon>Entelegynae</taxon>
        <taxon>Araneoidea</taxon>
        <taxon>Linyphiidae</taxon>
        <taxon>Erigoninae</taxon>
        <taxon>Oedothorax</taxon>
    </lineage>
</organism>
<reference evidence="3 4" key="1">
    <citation type="journal article" date="2022" name="Nat. Ecol. Evol.">
        <title>A masculinizing supergene underlies an exaggerated male reproductive morph in a spider.</title>
        <authorList>
            <person name="Hendrickx F."/>
            <person name="De Corte Z."/>
            <person name="Sonet G."/>
            <person name="Van Belleghem S.M."/>
            <person name="Kostlbacher S."/>
            <person name="Vangestel C."/>
        </authorList>
    </citation>
    <scope>NUCLEOTIDE SEQUENCE [LARGE SCALE GENOMIC DNA]</scope>
    <source>
        <strain evidence="3">W744_W776</strain>
    </source>
</reference>
<dbReference type="AlphaFoldDB" id="A0AAV6VES1"/>
<gene>
    <name evidence="3" type="ORF">JTE90_027928</name>
</gene>
<keyword evidence="4" id="KW-1185">Reference proteome</keyword>
<dbReference type="EMBL" id="JAFNEN010000091">
    <property type="protein sequence ID" value="KAG8195184.1"/>
    <property type="molecule type" value="Genomic_DNA"/>
</dbReference>
<comment type="caution">
    <text evidence="3">The sequence shown here is derived from an EMBL/GenBank/DDBJ whole genome shotgun (WGS) entry which is preliminary data.</text>
</comment>
<name>A0AAV6VES1_9ARAC</name>
<sequence>MKPVNREDMASTATETSQSEDEIVIDASTLNHLMYSIGRLKYSMRSLGNMNLVAAFPQEENENDSLTDCSHNLESSAILENAIAETLAERTNQANKIQNEKISSLEDLELINKKLNIELEKIRLKYKAAFKDKISKSIGTS</sequence>
<keyword evidence="1" id="KW-0175">Coiled coil</keyword>
<feature type="coiled-coil region" evidence="1">
    <location>
        <begin position="88"/>
        <end position="132"/>
    </location>
</feature>
<accession>A0AAV6VES1</accession>